<dbReference type="SUPFAM" id="SSF48498">
    <property type="entry name" value="Tetracyclin repressor-like, C-terminal domain"/>
    <property type="match status" value="1"/>
</dbReference>
<protein>
    <submittedName>
        <fullName evidence="5">TetR/AcrR family transcriptional regulator</fullName>
    </submittedName>
</protein>
<keyword evidence="1" id="KW-0678">Repressor</keyword>
<dbReference type="PANTHER" id="PTHR43479">
    <property type="entry name" value="ACREF/ENVCD OPERON REPRESSOR-RELATED"/>
    <property type="match status" value="1"/>
</dbReference>
<proteinExistence type="predicted"/>
<dbReference type="Gene3D" id="1.10.357.10">
    <property type="entry name" value="Tetracycline Repressor, domain 2"/>
    <property type="match status" value="1"/>
</dbReference>
<dbReference type="Proteomes" id="UP001057348">
    <property type="component" value="Chromosome"/>
</dbReference>
<dbReference type="PANTHER" id="PTHR43479:SF11">
    <property type="entry name" value="ACREF_ENVCD OPERON REPRESSOR-RELATED"/>
    <property type="match status" value="1"/>
</dbReference>
<keyword evidence="2 3" id="KW-0238">DNA-binding</keyword>
<dbReference type="Pfam" id="PF00440">
    <property type="entry name" value="TetR_N"/>
    <property type="match status" value="1"/>
</dbReference>
<reference evidence="5" key="1">
    <citation type="submission" date="2022-02" db="EMBL/GenBank/DDBJ databases">
        <title>Draft Genome Sequence of Bacillus vallismortis Strain BL01, Isolated from Artemisia lerchiana Web. Roots.</title>
        <authorList>
            <person name="Chebotar V.K."/>
            <person name="Gancheva M.S."/>
            <person name="Chizhevskaya E.P."/>
            <person name="Komarova O.V."/>
            <person name="Baganova M.E."/>
            <person name="Zaplatkin A.N."/>
            <person name="Pishchik V.N."/>
        </authorList>
    </citation>
    <scope>NUCLEOTIDE SEQUENCE</scope>
    <source>
        <strain evidence="5">BL01</strain>
    </source>
</reference>
<dbReference type="PROSITE" id="PS50977">
    <property type="entry name" value="HTH_TETR_2"/>
    <property type="match status" value="1"/>
</dbReference>
<evidence type="ECO:0000259" key="4">
    <source>
        <dbReference type="PROSITE" id="PS50977"/>
    </source>
</evidence>
<dbReference type="EMBL" id="CP092751">
    <property type="protein sequence ID" value="USP95484.1"/>
    <property type="molecule type" value="Genomic_DNA"/>
</dbReference>
<dbReference type="Pfam" id="PF22604">
    <property type="entry name" value="TetR_HI_0893_C"/>
    <property type="match status" value="1"/>
</dbReference>
<dbReference type="InterPro" id="IPR009057">
    <property type="entry name" value="Homeodomain-like_sf"/>
</dbReference>
<dbReference type="InterPro" id="IPR050624">
    <property type="entry name" value="HTH-type_Tx_Regulator"/>
</dbReference>
<organism evidence="5 6">
    <name type="scientific">Bacillus vallismortis</name>
    <dbReference type="NCBI Taxonomy" id="72361"/>
    <lineage>
        <taxon>Bacteria</taxon>
        <taxon>Bacillati</taxon>
        <taxon>Bacillota</taxon>
        <taxon>Bacilli</taxon>
        <taxon>Bacillales</taxon>
        <taxon>Bacillaceae</taxon>
        <taxon>Bacillus</taxon>
    </lineage>
</organism>
<feature type="domain" description="HTH tetR-type" evidence="4">
    <location>
        <begin position="6"/>
        <end position="66"/>
    </location>
</feature>
<dbReference type="InterPro" id="IPR001647">
    <property type="entry name" value="HTH_TetR"/>
</dbReference>
<feature type="DNA-binding region" description="H-T-H motif" evidence="3">
    <location>
        <begin position="29"/>
        <end position="48"/>
    </location>
</feature>
<dbReference type="InterPro" id="IPR054422">
    <property type="entry name" value="TetR-like_HI_0893_C"/>
</dbReference>
<evidence type="ECO:0000313" key="6">
    <source>
        <dbReference type="Proteomes" id="UP001057348"/>
    </source>
</evidence>
<sequence length="202" mass="23336">MFEKYKKSKKAVLETTLRLLRTNDLQATSMAMISSESGVSMGSIYNSFSGKEDIVNELFTSIVEFQTEIVLKDFYNNSSILERFERIWRNLTQFTLDYPDAFQFIEQYSFSPYIYDSSKKETCKNAWCTPLSQIYAEAIQEQLFIPGNPWLMAQMHWGTIVYLMRDHLQGNLDLSPEVIKMAICSCWNSVSTDKGFNLLAGK</sequence>
<dbReference type="InterPro" id="IPR036271">
    <property type="entry name" value="Tet_transcr_reg_TetR-rel_C_sf"/>
</dbReference>
<dbReference type="SUPFAM" id="SSF46689">
    <property type="entry name" value="Homeodomain-like"/>
    <property type="match status" value="1"/>
</dbReference>
<accession>A0ABY4XZ05</accession>
<evidence type="ECO:0000256" key="3">
    <source>
        <dbReference type="PROSITE-ProRule" id="PRU00335"/>
    </source>
</evidence>
<name>A0ABY4XZ05_BACVA</name>
<dbReference type="RefSeq" id="WP_087993887.1">
    <property type="nucleotide sequence ID" value="NZ_CP092751.1"/>
</dbReference>
<evidence type="ECO:0000256" key="2">
    <source>
        <dbReference type="ARBA" id="ARBA00023125"/>
    </source>
</evidence>
<evidence type="ECO:0000313" key="5">
    <source>
        <dbReference type="EMBL" id="USP95484.1"/>
    </source>
</evidence>
<evidence type="ECO:0000256" key="1">
    <source>
        <dbReference type="ARBA" id="ARBA00022491"/>
    </source>
</evidence>
<gene>
    <name evidence="5" type="ORF">MKF32_20225</name>
</gene>
<keyword evidence="6" id="KW-1185">Reference proteome</keyword>